<dbReference type="InterPro" id="IPR028250">
    <property type="entry name" value="DsbDN"/>
</dbReference>
<keyword evidence="2" id="KW-0813">Transport</keyword>
<dbReference type="RefSeq" id="WP_150413541.1">
    <property type="nucleotide sequence ID" value="NZ_VYQF01000001.1"/>
</dbReference>
<evidence type="ECO:0000259" key="1">
    <source>
        <dbReference type="Pfam" id="PF11412"/>
    </source>
</evidence>
<accession>A0A5J5IL06</accession>
<gene>
    <name evidence="2" type="ORF">FW778_05190</name>
</gene>
<name>A0A5J5IL06_9BACT</name>
<organism evidence="2 3">
    <name type="scientific">Ginsengibacter hankyongi</name>
    <dbReference type="NCBI Taxonomy" id="2607284"/>
    <lineage>
        <taxon>Bacteria</taxon>
        <taxon>Pseudomonadati</taxon>
        <taxon>Bacteroidota</taxon>
        <taxon>Chitinophagia</taxon>
        <taxon>Chitinophagales</taxon>
        <taxon>Chitinophagaceae</taxon>
        <taxon>Ginsengibacter</taxon>
    </lineage>
</organism>
<evidence type="ECO:0000313" key="2">
    <source>
        <dbReference type="EMBL" id="KAA9041421.1"/>
    </source>
</evidence>
<evidence type="ECO:0000313" key="3">
    <source>
        <dbReference type="Proteomes" id="UP000326903"/>
    </source>
</evidence>
<comment type="caution">
    <text evidence="2">The sequence shown here is derived from an EMBL/GenBank/DDBJ whole genome shotgun (WGS) entry which is preliminary data.</text>
</comment>
<dbReference type="EMBL" id="VYQF01000001">
    <property type="protein sequence ID" value="KAA9041421.1"/>
    <property type="molecule type" value="Genomic_DNA"/>
</dbReference>
<reference evidence="2 3" key="1">
    <citation type="submission" date="2019-09" db="EMBL/GenBank/DDBJ databases">
        <title>Draft genome sequence of Ginsengibacter sp. BR5-29.</title>
        <authorList>
            <person name="Im W.-T."/>
        </authorList>
    </citation>
    <scope>NUCLEOTIDE SEQUENCE [LARGE SCALE GENOMIC DNA]</scope>
    <source>
        <strain evidence="2 3">BR5-29</strain>
    </source>
</reference>
<keyword evidence="2" id="KW-0762">Sugar transport</keyword>
<dbReference type="Gene3D" id="2.60.40.1250">
    <property type="entry name" value="Thiol:disulfide interchange protein DsbD, N-terminal domain"/>
    <property type="match status" value="1"/>
</dbReference>
<sequence>MKKIIFILLSAFIINTSFGQILNPVKFSYSTVKKSNNQYEVHIKTAVDPKWHIYSIYNPDGGAQPTELSFTNAKSVGKAKEAGKMKTIFEKEFNVNQKYFEQNVDFIQTVKVAPGSKKVSGTIEYMVCNDKQCLPPKTVAFDIAL</sequence>
<protein>
    <submittedName>
        <fullName evidence="2">Sugar transporter</fullName>
    </submittedName>
</protein>
<proteinExistence type="predicted"/>
<dbReference type="Pfam" id="PF11412">
    <property type="entry name" value="DsbD_N"/>
    <property type="match status" value="1"/>
</dbReference>
<feature type="domain" description="Thiol:disulfide interchange protein DsbD N-terminal" evidence="1">
    <location>
        <begin position="27"/>
        <end position="142"/>
    </location>
</feature>
<dbReference type="InterPro" id="IPR036929">
    <property type="entry name" value="DsbDN_sf"/>
</dbReference>
<dbReference type="Proteomes" id="UP000326903">
    <property type="component" value="Unassembled WGS sequence"/>
</dbReference>
<dbReference type="AlphaFoldDB" id="A0A5J5IL06"/>
<keyword evidence="3" id="KW-1185">Reference proteome</keyword>